<dbReference type="GO" id="GO:0008270">
    <property type="term" value="F:zinc ion binding"/>
    <property type="evidence" value="ECO:0007669"/>
    <property type="project" value="UniProtKB-KW"/>
</dbReference>
<protein>
    <recommendedName>
        <fullName evidence="6">RING-type domain-containing protein</fullName>
    </recommendedName>
</protein>
<dbReference type="Proteomes" id="UP000772434">
    <property type="component" value="Unassembled WGS sequence"/>
</dbReference>
<dbReference type="OrthoDB" id="6105938at2759"/>
<reference evidence="7" key="1">
    <citation type="submission" date="2020-11" db="EMBL/GenBank/DDBJ databases">
        <authorList>
            <consortium name="DOE Joint Genome Institute"/>
            <person name="Ahrendt S."/>
            <person name="Riley R."/>
            <person name="Andreopoulos W."/>
            <person name="Labutti K."/>
            <person name="Pangilinan J."/>
            <person name="Ruiz-Duenas F.J."/>
            <person name="Barrasa J.M."/>
            <person name="Sanchez-Garcia M."/>
            <person name="Camarero S."/>
            <person name="Miyauchi S."/>
            <person name="Serrano A."/>
            <person name="Linde D."/>
            <person name="Babiker R."/>
            <person name="Drula E."/>
            <person name="Ayuso-Fernandez I."/>
            <person name="Pacheco R."/>
            <person name="Padilla G."/>
            <person name="Ferreira P."/>
            <person name="Barriuso J."/>
            <person name="Kellner H."/>
            <person name="Castanera R."/>
            <person name="Alfaro M."/>
            <person name="Ramirez L."/>
            <person name="Pisabarro A.G."/>
            <person name="Kuo A."/>
            <person name="Tritt A."/>
            <person name="Lipzen A."/>
            <person name="He G."/>
            <person name="Yan M."/>
            <person name="Ng V."/>
            <person name="Cullen D."/>
            <person name="Martin F."/>
            <person name="Rosso M.-N."/>
            <person name="Henrissat B."/>
            <person name="Hibbett D."/>
            <person name="Martinez A.T."/>
            <person name="Grigoriev I.V."/>
        </authorList>
    </citation>
    <scope>NUCLEOTIDE SEQUENCE</scope>
    <source>
        <strain evidence="7">AH 40177</strain>
    </source>
</reference>
<evidence type="ECO:0000313" key="8">
    <source>
        <dbReference type="Proteomes" id="UP000772434"/>
    </source>
</evidence>
<keyword evidence="8" id="KW-1185">Reference proteome</keyword>
<comment type="caution">
    <text evidence="7">The sequence shown here is derived from an EMBL/GenBank/DDBJ whole genome shotgun (WGS) entry which is preliminary data.</text>
</comment>
<dbReference type="SMART" id="SM00184">
    <property type="entry name" value="RING"/>
    <property type="match status" value="1"/>
</dbReference>
<evidence type="ECO:0000256" key="2">
    <source>
        <dbReference type="ARBA" id="ARBA00022771"/>
    </source>
</evidence>
<dbReference type="EMBL" id="JADNRY010000066">
    <property type="protein sequence ID" value="KAF9067914.1"/>
    <property type="molecule type" value="Genomic_DNA"/>
</dbReference>
<proteinExistence type="predicted"/>
<dbReference type="Gene3D" id="3.30.40.10">
    <property type="entry name" value="Zinc/RING finger domain, C3HC4 (zinc finger)"/>
    <property type="match status" value="1"/>
</dbReference>
<evidence type="ECO:0000313" key="7">
    <source>
        <dbReference type="EMBL" id="KAF9067914.1"/>
    </source>
</evidence>
<gene>
    <name evidence="7" type="ORF">BDP27DRAFT_1422356</name>
</gene>
<name>A0A9P5PR93_9AGAR</name>
<accession>A0A9P5PR93</accession>
<evidence type="ECO:0000259" key="6">
    <source>
        <dbReference type="PROSITE" id="PS50089"/>
    </source>
</evidence>
<evidence type="ECO:0000256" key="1">
    <source>
        <dbReference type="ARBA" id="ARBA00022723"/>
    </source>
</evidence>
<feature type="coiled-coil region" evidence="5">
    <location>
        <begin position="140"/>
        <end position="196"/>
    </location>
</feature>
<evidence type="ECO:0000256" key="5">
    <source>
        <dbReference type="SAM" id="Coils"/>
    </source>
</evidence>
<evidence type="ECO:0000256" key="3">
    <source>
        <dbReference type="ARBA" id="ARBA00022833"/>
    </source>
</evidence>
<dbReference type="SUPFAM" id="SSF57850">
    <property type="entry name" value="RING/U-box"/>
    <property type="match status" value="1"/>
</dbReference>
<sequence>MLVVDPSSSCDVCLEAYDWENPQRTPHIIDCGHVFCAECLDQVFPTKCPMCRKIFLPSEVQKLHVDCTQWDTQKEEIDLLKRLIQVHDTTEEEILRVRICVDEWIASRQPDEQSPLRRARDALDQYQQLKQKNLHDHKKIKTLQKSARQFEKNVQDTASRKQAEAAIMEQALRSQLAEQQAQIDQLRAELDKKQPQVDRKVKKLLPTKPTKPLPIPNAPLVTPNPLPSPPRLIQVVTHKSFWPAGHHTDGNHVVRDLDLRLPIYEGEGMHGHESSEDNVAYFTCRTRPATPYRPLEEEKITDEPMLQRPARNHLFR</sequence>
<dbReference type="InterPro" id="IPR017907">
    <property type="entry name" value="Znf_RING_CS"/>
</dbReference>
<keyword evidence="3" id="KW-0862">Zinc</keyword>
<dbReference type="Pfam" id="PF14634">
    <property type="entry name" value="zf-RING_5"/>
    <property type="match status" value="1"/>
</dbReference>
<keyword evidence="1" id="KW-0479">Metal-binding</keyword>
<dbReference type="InterPro" id="IPR013083">
    <property type="entry name" value="Znf_RING/FYVE/PHD"/>
</dbReference>
<dbReference type="PROSITE" id="PS00518">
    <property type="entry name" value="ZF_RING_1"/>
    <property type="match status" value="1"/>
</dbReference>
<evidence type="ECO:0000256" key="4">
    <source>
        <dbReference type="PROSITE-ProRule" id="PRU00175"/>
    </source>
</evidence>
<dbReference type="InterPro" id="IPR001841">
    <property type="entry name" value="Znf_RING"/>
</dbReference>
<dbReference type="AlphaFoldDB" id="A0A9P5PR93"/>
<dbReference type="PROSITE" id="PS50089">
    <property type="entry name" value="ZF_RING_2"/>
    <property type="match status" value="1"/>
</dbReference>
<keyword evidence="2 4" id="KW-0863">Zinc-finger</keyword>
<feature type="domain" description="RING-type" evidence="6">
    <location>
        <begin position="10"/>
        <end position="52"/>
    </location>
</feature>
<keyword evidence="5" id="KW-0175">Coiled coil</keyword>
<organism evidence="7 8">
    <name type="scientific">Rhodocollybia butyracea</name>
    <dbReference type="NCBI Taxonomy" id="206335"/>
    <lineage>
        <taxon>Eukaryota</taxon>
        <taxon>Fungi</taxon>
        <taxon>Dikarya</taxon>
        <taxon>Basidiomycota</taxon>
        <taxon>Agaricomycotina</taxon>
        <taxon>Agaricomycetes</taxon>
        <taxon>Agaricomycetidae</taxon>
        <taxon>Agaricales</taxon>
        <taxon>Marasmiineae</taxon>
        <taxon>Omphalotaceae</taxon>
        <taxon>Rhodocollybia</taxon>
    </lineage>
</organism>